<dbReference type="SUPFAM" id="SSF143517">
    <property type="entry name" value="TRCF domain-like"/>
    <property type="match status" value="1"/>
</dbReference>
<feature type="domain" description="Helicase C-terminal" evidence="11">
    <location>
        <begin position="749"/>
        <end position="915"/>
    </location>
</feature>
<dbReference type="InterPro" id="IPR004576">
    <property type="entry name" value="Mfd"/>
</dbReference>
<dbReference type="SUPFAM" id="SSF52540">
    <property type="entry name" value="P-loop containing nucleoside triphosphate hydrolases"/>
    <property type="match status" value="4"/>
</dbReference>
<evidence type="ECO:0000313" key="13">
    <source>
        <dbReference type="Proteomes" id="UP000664163"/>
    </source>
</evidence>
<reference evidence="12 13" key="1">
    <citation type="submission" date="2021-03" db="EMBL/GenBank/DDBJ databases">
        <title>Muricauda sp. CAU 1631 isolated from Incheon.</title>
        <authorList>
            <person name="Kim W."/>
        </authorList>
    </citation>
    <scope>NUCLEOTIDE SEQUENCE [LARGE SCALE GENOMIC DNA]</scope>
    <source>
        <strain evidence="12 13">CAU 1631</strain>
    </source>
</reference>
<evidence type="ECO:0000259" key="10">
    <source>
        <dbReference type="PROSITE" id="PS51192"/>
    </source>
</evidence>
<keyword evidence="8 9" id="KW-0234">DNA repair</keyword>
<keyword evidence="3 9" id="KW-0227">DNA damage</keyword>
<comment type="caution">
    <text evidence="12">The sequence shown here is derived from an EMBL/GenBank/DDBJ whole genome shotgun (WGS) entry which is preliminary data.</text>
</comment>
<proteinExistence type="inferred from homology"/>
<dbReference type="InterPro" id="IPR047112">
    <property type="entry name" value="RecG/Mfd"/>
</dbReference>
<gene>
    <name evidence="9 12" type="primary">mfd</name>
    <name evidence="12" type="ORF">J0X13_11630</name>
</gene>
<protein>
    <recommendedName>
        <fullName evidence="9">Transcription-repair-coupling factor</fullName>
        <shortName evidence="9">TRCF</shortName>
        <ecNumber evidence="9">3.6.4.-</ecNumber>
    </recommendedName>
</protein>
<evidence type="ECO:0000313" key="12">
    <source>
        <dbReference type="EMBL" id="MBO0331206.1"/>
    </source>
</evidence>
<dbReference type="PROSITE" id="PS51194">
    <property type="entry name" value="HELICASE_CTER"/>
    <property type="match status" value="1"/>
</dbReference>
<keyword evidence="4 9" id="KW-0378">Hydrolase</keyword>
<sequence>MTKTPISQLFEQSPQLGKLRDSIAQTRDNESAASQKINIKGLVGSSLSFVISEAFKFAESPFLLILNDKEEAAYHLNDLEQLIGEKDVLFYPGSYRRPYQIEETDNANVLLRAEVLNRINSRKKPAIIVTYPDALFEKVVTRKELDKNTQKIKIGDEISLDFLNEILFEYQFKRVDFVTEPGEFSVRGGIVDVFSFSHDEPYRIEFFGDEVDSIRTFDVETQLSTDKVKKITIIPNVENKFTEEIRESFLKYISAKTVVFAKNPALIYDRIDSFFEKAEESFAKLSEEIKHAKPKELFLDSALLKEQLQDYLCVEIGVSSETLKQVQGDEIQFNIKPQPSFNKKFDLLIENLNDNRDSGYSNYIFCSTEQQAKRFHDIFDEVDETVHYQTIIFPLHQGFVDQDLKIACYTDHQIFERYHKFHLKNGYAKKQAITLKELNKLEIGDYVTHIDHGIGKFGGLQKIDVEGKKQEAIKLIYGDRDILYVSIHSLHKISKYNGKDGAPPKIFKLGSAAWKKLKQKTKARVKKIAFDLIKVYAKRRLEKGFQYAPDSYLQHELEASFLYEDTPDQEKSTQDVKKDMESERPMDRLICGDVGFGKTEVAIRAAFKAVDNGKQVAVLVPTTILAFQHNRTFKERLKEMPVSVDYLNRFRTAKEKKDVLERLASGKIDIIIGTHQLVNKNVQFKDLGLLIVDEEQKFGVSVKEKLRSIKENVDVLTLTATPIPRTLQFSLMAARDLSVINTPPPNRYPIESQVIRLNEDIIRDAVSYEIQRGGQVFFIHNRIENIKEVAGMIQRLVPDAKIGIGHGQMEGKKLESLMLAFMNGEFDVLVSTTIIESGLDVTNANTIFIHNANNFGLSDLHQMRGRVGRSNKKAFCYFITPPYEVMTTEARKRIEALEQFTDLGSGFNIAMKDLEIRGAGDLLGGEQSGFINEIGFETYQKILSEAIDELKENEFKELYDEVEGDKEKVYVKEMQLDTDFELLFPDDYINNITERLNLYTQLNDVADEEGLQKFEAQLVDRFGELPESVVDLMNSVRIKWIAIHIGLEKVIMKKGKFIGYFVADQQSSFYQSAVFTQILQYAQTHQQVVKLKEKQTRNGLRLLLVFDKITSVDKALQVLQPFTPQKENVSA</sequence>
<dbReference type="HAMAP" id="MF_00969">
    <property type="entry name" value="TRCF"/>
    <property type="match status" value="1"/>
</dbReference>
<dbReference type="Pfam" id="PF00270">
    <property type="entry name" value="DEAD"/>
    <property type="match status" value="1"/>
</dbReference>
<evidence type="ECO:0000256" key="3">
    <source>
        <dbReference type="ARBA" id="ARBA00022763"/>
    </source>
</evidence>
<dbReference type="NCBIfam" id="TIGR00580">
    <property type="entry name" value="mfd"/>
    <property type="match status" value="1"/>
</dbReference>
<dbReference type="Gene3D" id="3.30.2060.10">
    <property type="entry name" value="Penicillin-binding protein 1b domain"/>
    <property type="match status" value="1"/>
</dbReference>
<dbReference type="Gene3D" id="3.90.1150.50">
    <property type="entry name" value="Transcription-repair-coupling factor, D7 domain"/>
    <property type="match status" value="1"/>
</dbReference>
<dbReference type="InterPro" id="IPR036101">
    <property type="entry name" value="CarD-like/TRCF_RID_sf"/>
</dbReference>
<dbReference type="InterPro" id="IPR037235">
    <property type="entry name" value="TRCF-like_C_D7"/>
</dbReference>
<dbReference type="Proteomes" id="UP000664163">
    <property type="component" value="Unassembled WGS sequence"/>
</dbReference>
<keyword evidence="2 9" id="KW-0547">Nucleotide-binding</keyword>
<dbReference type="PANTHER" id="PTHR47964">
    <property type="entry name" value="ATP-DEPENDENT DNA HELICASE HOMOLOG RECG, CHLOROPLASTIC"/>
    <property type="match status" value="1"/>
</dbReference>
<dbReference type="CDD" id="cd17991">
    <property type="entry name" value="DEXHc_TRCF"/>
    <property type="match status" value="1"/>
</dbReference>
<dbReference type="SMART" id="SM00487">
    <property type="entry name" value="DEXDc"/>
    <property type="match status" value="1"/>
</dbReference>
<organism evidence="12 13">
    <name type="scientific">[Muricauda] lutisoli</name>
    <dbReference type="NCBI Taxonomy" id="2816035"/>
    <lineage>
        <taxon>Bacteria</taxon>
        <taxon>Pseudomonadati</taxon>
        <taxon>Bacteroidota</taxon>
        <taxon>Flavobacteriia</taxon>
        <taxon>Flavobacteriales</taxon>
        <taxon>Flavobacteriaceae</taxon>
        <taxon>Allomuricauda</taxon>
    </lineage>
</organism>
<evidence type="ECO:0000259" key="11">
    <source>
        <dbReference type="PROSITE" id="PS51194"/>
    </source>
</evidence>
<keyword evidence="1 9" id="KW-0963">Cytoplasm</keyword>
<feature type="domain" description="Helicase ATP-binding" evidence="10">
    <location>
        <begin position="579"/>
        <end position="740"/>
    </location>
</feature>
<evidence type="ECO:0000256" key="5">
    <source>
        <dbReference type="ARBA" id="ARBA00022806"/>
    </source>
</evidence>
<evidence type="ECO:0000256" key="6">
    <source>
        <dbReference type="ARBA" id="ARBA00022840"/>
    </source>
</evidence>
<accession>A0ABS3EY67</accession>
<dbReference type="InterPro" id="IPR041471">
    <property type="entry name" value="UvrB_inter"/>
</dbReference>
<keyword evidence="13" id="KW-1185">Reference proteome</keyword>
<evidence type="ECO:0000256" key="9">
    <source>
        <dbReference type="HAMAP-Rule" id="MF_00969"/>
    </source>
</evidence>
<dbReference type="PANTHER" id="PTHR47964:SF1">
    <property type="entry name" value="ATP-DEPENDENT DNA HELICASE HOMOLOG RECG, CHLOROPLASTIC"/>
    <property type="match status" value="1"/>
</dbReference>
<dbReference type="InterPro" id="IPR003711">
    <property type="entry name" value="CarD-like/TRCF_RID"/>
</dbReference>
<dbReference type="InterPro" id="IPR005118">
    <property type="entry name" value="TRCF_C"/>
</dbReference>
<keyword evidence="5" id="KW-0347">Helicase</keyword>
<comment type="similarity">
    <text evidence="9">In the C-terminal section; belongs to the helicase family. RecG subfamily.</text>
</comment>
<dbReference type="EC" id="3.6.4.-" evidence="9"/>
<evidence type="ECO:0000256" key="1">
    <source>
        <dbReference type="ARBA" id="ARBA00022490"/>
    </source>
</evidence>
<comment type="function">
    <text evidence="9">Couples transcription and DNA repair by recognizing RNA polymerase (RNAP) stalled at DNA lesions. Mediates ATP-dependent release of RNAP and its truncated transcript from the DNA, and recruitment of nucleotide excision repair machinery to the damaged site.</text>
</comment>
<keyword evidence="7 9" id="KW-0238">DNA-binding</keyword>
<dbReference type="RefSeq" id="WP_207071600.1">
    <property type="nucleotide sequence ID" value="NZ_JAFLND010000003.1"/>
</dbReference>
<name>A0ABS3EY67_9FLAO</name>
<comment type="similarity">
    <text evidence="9">In the N-terminal section; belongs to the UvrB family.</text>
</comment>
<dbReference type="Pfam" id="PF03461">
    <property type="entry name" value="TRCF"/>
    <property type="match status" value="1"/>
</dbReference>
<dbReference type="SUPFAM" id="SSF141259">
    <property type="entry name" value="CarD-like"/>
    <property type="match status" value="1"/>
</dbReference>
<evidence type="ECO:0000256" key="4">
    <source>
        <dbReference type="ARBA" id="ARBA00022801"/>
    </source>
</evidence>
<evidence type="ECO:0000256" key="8">
    <source>
        <dbReference type="ARBA" id="ARBA00023204"/>
    </source>
</evidence>
<dbReference type="EMBL" id="JAFLND010000003">
    <property type="protein sequence ID" value="MBO0331206.1"/>
    <property type="molecule type" value="Genomic_DNA"/>
</dbReference>
<dbReference type="Gene3D" id="3.40.50.300">
    <property type="entry name" value="P-loop containing nucleotide triphosphate hydrolases"/>
    <property type="match status" value="2"/>
</dbReference>
<dbReference type="Pfam" id="PF02559">
    <property type="entry name" value="CarD_TRCF_RID"/>
    <property type="match status" value="1"/>
</dbReference>
<dbReference type="PROSITE" id="PS51192">
    <property type="entry name" value="HELICASE_ATP_BIND_1"/>
    <property type="match status" value="1"/>
</dbReference>
<evidence type="ECO:0000256" key="2">
    <source>
        <dbReference type="ARBA" id="ARBA00022741"/>
    </source>
</evidence>
<dbReference type="Gene3D" id="2.40.10.170">
    <property type="match status" value="1"/>
</dbReference>
<comment type="subcellular location">
    <subcellularLocation>
        <location evidence="9">Cytoplasm</location>
    </subcellularLocation>
</comment>
<dbReference type="SMART" id="SM00982">
    <property type="entry name" value="TRCF"/>
    <property type="match status" value="1"/>
</dbReference>
<dbReference type="SMART" id="SM01058">
    <property type="entry name" value="CarD_TRCF"/>
    <property type="match status" value="1"/>
</dbReference>
<keyword evidence="6 9" id="KW-0067">ATP-binding</keyword>
<evidence type="ECO:0000256" key="7">
    <source>
        <dbReference type="ARBA" id="ARBA00023125"/>
    </source>
</evidence>
<dbReference type="SMART" id="SM00490">
    <property type="entry name" value="HELICc"/>
    <property type="match status" value="1"/>
</dbReference>
<dbReference type="Pfam" id="PF00271">
    <property type="entry name" value="Helicase_C"/>
    <property type="match status" value="1"/>
</dbReference>
<dbReference type="Pfam" id="PF17757">
    <property type="entry name" value="UvrB_inter"/>
    <property type="match status" value="1"/>
</dbReference>
<dbReference type="InterPro" id="IPR027417">
    <property type="entry name" value="P-loop_NTPase"/>
</dbReference>
<dbReference type="InterPro" id="IPR011545">
    <property type="entry name" value="DEAD/DEAH_box_helicase_dom"/>
</dbReference>
<dbReference type="InterPro" id="IPR014001">
    <property type="entry name" value="Helicase_ATP-bd"/>
</dbReference>
<dbReference type="InterPro" id="IPR001650">
    <property type="entry name" value="Helicase_C-like"/>
</dbReference>